<dbReference type="InterPro" id="IPR036710">
    <property type="entry name" value="RNA_pol_Rpb5_N_sf"/>
</dbReference>
<dbReference type="GO" id="GO:0006362">
    <property type="term" value="P:transcription elongation by RNA polymerase I"/>
    <property type="evidence" value="ECO:0007669"/>
    <property type="project" value="TreeGrafter"/>
</dbReference>
<dbReference type="GO" id="GO:0003899">
    <property type="term" value="F:DNA-directed RNA polymerase activity"/>
    <property type="evidence" value="ECO:0007669"/>
    <property type="project" value="InterPro"/>
</dbReference>
<dbReference type="SUPFAM" id="SSF53036">
    <property type="entry name" value="Eukaryotic RPB5 N-terminal domain"/>
    <property type="match status" value="1"/>
</dbReference>
<dbReference type="EMBL" id="MN739141">
    <property type="protein sequence ID" value="QHS90614.1"/>
    <property type="molecule type" value="Genomic_DNA"/>
</dbReference>
<dbReference type="GO" id="GO:0003677">
    <property type="term" value="F:DNA binding"/>
    <property type="evidence" value="ECO:0007669"/>
    <property type="project" value="InterPro"/>
</dbReference>
<evidence type="ECO:0000256" key="1">
    <source>
        <dbReference type="ARBA" id="ARBA00023163"/>
    </source>
</evidence>
<keyword evidence="1" id="KW-0804">Transcription</keyword>
<protein>
    <recommendedName>
        <fullName evidence="2">RNA polymerase subunit H/Rpb5 C-terminal domain-containing protein</fullName>
    </recommendedName>
</protein>
<feature type="domain" description="RNA polymerase subunit H/Rpb5 C-terminal" evidence="2">
    <location>
        <begin position="112"/>
        <end position="186"/>
    </location>
</feature>
<dbReference type="PANTHER" id="PTHR10535">
    <property type="entry name" value="DNA-DIRECTED RNA POLYMERASES I, II, AND III SUBUNIT RPABC1"/>
    <property type="match status" value="1"/>
</dbReference>
<dbReference type="GO" id="GO:0005666">
    <property type="term" value="C:RNA polymerase III complex"/>
    <property type="evidence" value="ECO:0007669"/>
    <property type="project" value="TreeGrafter"/>
</dbReference>
<evidence type="ECO:0000313" key="3">
    <source>
        <dbReference type="EMBL" id="QHS90614.1"/>
    </source>
</evidence>
<sequence>MEKIYTSFNIIMEMLRDRGINVPDIQAGQINSFIASQANKPGFEIVVGGNIRLVYYLANKFKWSELKKFFEDETSYELTIIIVKDKISQNNMKQLSALNIEMQTFLLKELQFNISKHVLIPKHELIKDPQEVKKIMEMYSLKNKHQFPIILKTDPMAKWLNLKSGDIIRITRPSPTSGHYIVYRCCL</sequence>
<dbReference type="GO" id="GO:0005665">
    <property type="term" value="C:RNA polymerase II, core complex"/>
    <property type="evidence" value="ECO:0007669"/>
    <property type="project" value="TreeGrafter"/>
</dbReference>
<dbReference type="InterPro" id="IPR035913">
    <property type="entry name" value="RPB5-like_sf"/>
</dbReference>
<proteinExistence type="predicted"/>
<organism evidence="3">
    <name type="scientific">viral metagenome</name>
    <dbReference type="NCBI Taxonomy" id="1070528"/>
    <lineage>
        <taxon>unclassified sequences</taxon>
        <taxon>metagenomes</taxon>
        <taxon>organismal metagenomes</taxon>
    </lineage>
</organism>
<dbReference type="AlphaFoldDB" id="A0A6C0BFU9"/>
<dbReference type="InterPro" id="IPR014381">
    <property type="entry name" value="Arch_Rpo5/euc_Rpb5"/>
</dbReference>
<dbReference type="GO" id="GO:0005736">
    <property type="term" value="C:RNA polymerase I complex"/>
    <property type="evidence" value="ECO:0007669"/>
    <property type="project" value="TreeGrafter"/>
</dbReference>
<accession>A0A6C0BFU9</accession>
<dbReference type="InterPro" id="IPR000783">
    <property type="entry name" value="RNA_pol_subH/Rpb5_C"/>
</dbReference>
<dbReference type="PANTHER" id="PTHR10535:SF0">
    <property type="entry name" value="DNA-DIRECTED RNA POLYMERASES I, II, AND III SUBUNIT RPABC1"/>
    <property type="match status" value="1"/>
</dbReference>
<reference evidence="3" key="1">
    <citation type="journal article" date="2020" name="Nature">
        <title>Giant virus diversity and host interactions through global metagenomics.</title>
        <authorList>
            <person name="Schulz F."/>
            <person name="Roux S."/>
            <person name="Paez-Espino D."/>
            <person name="Jungbluth S."/>
            <person name="Walsh D.A."/>
            <person name="Denef V.J."/>
            <person name="McMahon K.D."/>
            <person name="Konstantinidis K.T."/>
            <person name="Eloe-Fadrosh E.A."/>
            <person name="Kyrpides N.C."/>
            <person name="Woyke T."/>
        </authorList>
    </citation>
    <scope>NUCLEOTIDE SEQUENCE</scope>
    <source>
        <strain evidence="3">GVMAG-M-3300010354-11</strain>
    </source>
</reference>
<dbReference type="GO" id="GO:0042797">
    <property type="term" value="P:tRNA transcription by RNA polymerase III"/>
    <property type="evidence" value="ECO:0007669"/>
    <property type="project" value="TreeGrafter"/>
</dbReference>
<name>A0A6C0BFU9_9ZZZZ</name>
<evidence type="ECO:0000259" key="2">
    <source>
        <dbReference type="Pfam" id="PF01191"/>
    </source>
</evidence>
<dbReference type="GO" id="GO:0006366">
    <property type="term" value="P:transcription by RNA polymerase II"/>
    <property type="evidence" value="ECO:0007669"/>
    <property type="project" value="TreeGrafter"/>
</dbReference>
<dbReference type="PIRSF" id="PIRSF000747">
    <property type="entry name" value="RPB5"/>
    <property type="match status" value="1"/>
</dbReference>
<dbReference type="Pfam" id="PF01191">
    <property type="entry name" value="RNA_pol_Rpb5_C"/>
    <property type="match status" value="1"/>
</dbReference>
<dbReference type="SUPFAM" id="SSF55287">
    <property type="entry name" value="RPB5-like RNA polymerase subunit"/>
    <property type="match status" value="1"/>
</dbReference>
<dbReference type="Gene3D" id="3.90.940.20">
    <property type="entry name" value="RPB5-like RNA polymerase subunit"/>
    <property type="match status" value="1"/>
</dbReference>